<dbReference type="PANTHER" id="PTHR43798">
    <property type="entry name" value="MONOACYLGLYCEROL LIPASE"/>
    <property type="match status" value="1"/>
</dbReference>
<keyword evidence="3" id="KW-1185">Reference proteome</keyword>
<organism evidence="2 3">
    <name type="scientific">Nitratireductor pacificus pht-3B</name>
    <dbReference type="NCBI Taxonomy" id="391937"/>
    <lineage>
        <taxon>Bacteria</taxon>
        <taxon>Pseudomonadati</taxon>
        <taxon>Pseudomonadota</taxon>
        <taxon>Alphaproteobacteria</taxon>
        <taxon>Hyphomicrobiales</taxon>
        <taxon>Phyllobacteriaceae</taxon>
        <taxon>Nitratireductor</taxon>
    </lineage>
</organism>
<gene>
    <name evidence="2" type="ORF">NA2_07879</name>
</gene>
<name>K2LNQ1_9HYPH</name>
<dbReference type="InterPro" id="IPR050266">
    <property type="entry name" value="AB_hydrolase_sf"/>
</dbReference>
<dbReference type="Proteomes" id="UP000006786">
    <property type="component" value="Unassembled WGS sequence"/>
</dbReference>
<dbReference type="GO" id="GO:0018786">
    <property type="term" value="F:haloalkane dehalogenase activity"/>
    <property type="evidence" value="ECO:0007669"/>
    <property type="project" value="UniProtKB-EC"/>
</dbReference>
<evidence type="ECO:0000259" key="1">
    <source>
        <dbReference type="Pfam" id="PF00561"/>
    </source>
</evidence>
<dbReference type="Pfam" id="PF00561">
    <property type="entry name" value="Abhydrolase_1"/>
    <property type="match status" value="1"/>
</dbReference>
<dbReference type="EC" id="3.8.1.5" evidence="2"/>
<dbReference type="STRING" id="391937.NA2_07879"/>
<dbReference type="InterPro" id="IPR029058">
    <property type="entry name" value="AB_hydrolase_fold"/>
</dbReference>
<dbReference type="Gene3D" id="3.40.50.1820">
    <property type="entry name" value="alpha/beta hydrolase"/>
    <property type="match status" value="1"/>
</dbReference>
<dbReference type="PRINTS" id="PR00412">
    <property type="entry name" value="EPOXHYDRLASE"/>
</dbReference>
<feature type="domain" description="AB hydrolase-1" evidence="1">
    <location>
        <begin position="36"/>
        <end position="161"/>
    </location>
</feature>
<dbReference type="EMBL" id="AMRM01000007">
    <property type="protein sequence ID" value="EKF19394.1"/>
    <property type="molecule type" value="Genomic_DNA"/>
</dbReference>
<sequence>MIAPNPSAGPRHSFVERSLKIAGHRIHCVETGAGDPILFLHGNPTSSYVWRAVMPGVARATGRRCIALDLLGFGKSDKPDRLRHTLHLHRDIIAGVVAALGLSNIVLVAEDWGGPLGMHHLVHEPQLYRAAILMETFLWTFTFADDFHPKFRLPFRLMRGPAGYFMVQVFNLMVKKLIPEHCPITEEGIRYYMDSMPTIRSRRAMLELVRLNPLHGRPRESVRFIEEIRARLPGLRLPVTWLMPSPGVIVSEDYPPSQAKFERFKALLPGLQVKPFGPGHHFLAEENPHRVAQLVSETIREKGLAAV</sequence>
<dbReference type="PRINTS" id="PR00111">
    <property type="entry name" value="ABHYDROLASE"/>
</dbReference>
<dbReference type="InterPro" id="IPR000073">
    <property type="entry name" value="AB_hydrolase_1"/>
</dbReference>
<dbReference type="GO" id="GO:0016020">
    <property type="term" value="C:membrane"/>
    <property type="evidence" value="ECO:0007669"/>
    <property type="project" value="TreeGrafter"/>
</dbReference>
<dbReference type="AlphaFoldDB" id="K2LNQ1"/>
<comment type="caution">
    <text evidence="2">The sequence shown here is derived from an EMBL/GenBank/DDBJ whole genome shotgun (WGS) entry which is preliminary data.</text>
</comment>
<evidence type="ECO:0000313" key="3">
    <source>
        <dbReference type="Proteomes" id="UP000006786"/>
    </source>
</evidence>
<dbReference type="OrthoDB" id="9804723at2"/>
<keyword evidence="2" id="KW-0378">Hydrolase</keyword>
<dbReference type="RefSeq" id="WP_008596047.1">
    <property type="nucleotide sequence ID" value="NZ_AMRM01000007.1"/>
</dbReference>
<protein>
    <submittedName>
        <fullName evidence="2">Haloalkane dehalogenase</fullName>
        <ecNumber evidence="2">3.8.1.5</ecNumber>
    </submittedName>
</protein>
<proteinExistence type="predicted"/>
<dbReference type="InterPro" id="IPR000639">
    <property type="entry name" value="Epox_hydrolase-like"/>
</dbReference>
<dbReference type="eggNOG" id="COG0596">
    <property type="taxonomic scope" value="Bacteria"/>
</dbReference>
<evidence type="ECO:0000313" key="2">
    <source>
        <dbReference type="EMBL" id="EKF19394.1"/>
    </source>
</evidence>
<reference evidence="2 3" key="1">
    <citation type="journal article" date="2012" name="J. Bacteriol.">
        <title>Genome Sequence of Nitratireductor pacificus Type Strain pht-3B.</title>
        <authorList>
            <person name="Lai Q."/>
            <person name="Li G."/>
            <person name="Shao Z."/>
        </authorList>
    </citation>
    <scope>NUCLEOTIDE SEQUENCE [LARGE SCALE GENOMIC DNA]</scope>
    <source>
        <strain evidence="3">pht-3B</strain>
    </source>
</reference>
<dbReference type="PANTHER" id="PTHR43798:SF24">
    <property type="entry name" value="CIS-3-ALKYL-4-ALKYLOXETAN-2-ONE DECARBOXYLASE"/>
    <property type="match status" value="1"/>
</dbReference>
<accession>K2LNQ1</accession>
<dbReference type="PATRIC" id="fig|391937.3.peg.1619"/>
<dbReference type="SUPFAM" id="SSF53474">
    <property type="entry name" value="alpha/beta-Hydrolases"/>
    <property type="match status" value="1"/>
</dbReference>